<feature type="transmembrane region" description="Helical" evidence="5">
    <location>
        <begin position="20"/>
        <end position="39"/>
    </location>
</feature>
<dbReference type="PROSITE" id="PS51257">
    <property type="entry name" value="PROKAR_LIPOPROTEIN"/>
    <property type="match status" value="1"/>
</dbReference>
<comment type="similarity">
    <text evidence="3">Belongs to the methyl-accepting chemotaxis (MCP) protein family.</text>
</comment>
<dbReference type="InterPro" id="IPR004089">
    <property type="entry name" value="MCPsignal_dom"/>
</dbReference>
<dbReference type="PANTHER" id="PTHR32089">
    <property type="entry name" value="METHYL-ACCEPTING CHEMOTAXIS PROTEIN MCPB"/>
    <property type="match status" value="1"/>
</dbReference>
<accession>A0A1T2L568</accession>
<dbReference type="InterPro" id="IPR025991">
    <property type="entry name" value="Chemoreceptor_zinc-bind_dom"/>
</dbReference>
<dbReference type="EMBL" id="MPRL01000031">
    <property type="protein sequence ID" value="OOZ40180.1"/>
    <property type="molecule type" value="Genomic_DNA"/>
</dbReference>
<dbReference type="Gene3D" id="1.20.120.30">
    <property type="entry name" value="Aspartate receptor, ligand-binding domain"/>
    <property type="match status" value="1"/>
</dbReference>
<dbReference type="GO" id="GO:0007165">
    <property type="term" value="P:signal transduction"/>
    <property type="evidence" value="ECO:0007669"/>
    <property type="project" value="UniProtKB-KW"/>
</dbReference>
<dbReference type="GO" id="GO:0004888">
    <property type="term" value="F:transmembrane signaling receptor activity"/>
    <property type="evidence" value="ECO:0007669"/>
    <property type="project" value="InterPro"/>
</dbReference>
<feature type="domain" description="Methyl-accepting transducer" evidence="6">
    <location>
        <begin position="200"/>
        <end position="376"/>
    </location>
</feature>
<dbReference type="Proteomes" id="UP000191110">
    <property type="component" value="Unassembled WGS sequence"/>
</dbReference>
<evidence type="ECO:0000259" key="7">
    <source>
        <dbReference type="PROSITE" id="PS50885"/>
    </source>
</evidence>
<evidence type="ECO:0000256" key="4">
    <source>
        <dbReference type="PROSITE-ProRule" id="PRU00284"/>
    </source>
</evidence>
<dbReference type="PROSITE" id="PS50111">
    <property type="entry name" value="CHEMOTAXIS_TRANSDUC_2"/>
    <property type="match status" value="1"/>
</dbReference>
<dbReference type="GO" id="GO:0016020">
    <property type="term" value="C:membrane"/>
    <property type="evidence" value="ECO:0007669"/>
    <property type="project" value="UniProtKB-SubCell"/>
</dbReference>
<dbReference type="SUPFAM" id="SSF58104">
    <property type="entry name" value="Methyl-accepting chemotaxis protein (MCP) signaling domain"/>
    <property type="match status" value="1"/>
</dbReference>
<keyword evidence="2 4" id="KW-0807">Transducer</keyword>
<keyword evidence="9" id="KW-1185">Reference proteome</keyword>
<dbReference type="OrthoDB" id="9808588at2"/>
<name>A0A1T2L568_9GAMM</name>
<dbReference type="Gene3D" id="1.10.287.950">
    <property type="entry name" value="Methyl-accepting chemotaxis protein"/>
    <property type="match status" value="1"/>
</dbReference>
<comment type="caution">
    <text evidence="8">The sequence shown here is derived from an EMBL/GenBank/DDBJ whole genome shotgun (WGS) entry which is preliminary data.</text>
</comment>
<evidence type="ECO:0000256" key="1">
    <source>
        <dbReference type="ARBA" id="ARBA00004370"/>
    </source>
</evidence>
<evidence type="ECO:0000256" key="3">
    <source>
        <dbReference type="ARBA" id="ARBA00029447"/>
    </source>
</evidence>
<dbReference type="InterPro" id="IPR004090">
    <property type="entry name" value="Chemotax_Me-accpt_rcpt"/>
</dbReference>
<evidence type="ECO:0000313" key="9">
    <source>
        <dbReference type="Proteomes" id="UP000191110"/>
    </source>
</evidence>
<keyword evidence="5" id="KW-0472">Membrane</keyword>
<evidence type="ECO:0000313" key="8">
    <source>
        <dbReference type="EMBL" id="OOZ40180.1"/>
    </source>
</evidence>
<organism evidence="8 9">
    <name type="scientific">Solemya pervernicosa gill symbiont</name>
    <dbReference type="NCBI Taxonomy" id="642797"/>
    <lineage>
        <taxon>Bacteria</taxon>
        <taxon>Pseudomonadati</taxon>
        <taxon>Pseudomonadota</taxon>
        <taxon>Gammaproteobacteria</taxon>
        <taxon>sulfur-oxidizing symbionts</taxon>
    </lineage>
</organism>
<feature type="transmembrane region" description="Helical" evidence="5">
    <location>
        <begin position="51"/>
        <end position="68"/>
    </location>
</feature>
<dbReference type="RefSeq" id="WP_135622197.1">
    <property type="nucleotide sequence ID" value="NZ_MPRL01000031.1"/>
</dbReference>
<dbReference type="Pfam" id="PF13682">
    <property type="entry name" value="CZB"/>
    <property type="match status" value="1"/>
</dbReference>
<feature type="domain" description="HAMP" evidence="7">
    <location>
        <begin position="72"/>
        <end position="122"/>
    </location>
</feature>
<dbReference type="GO" id="GO:0006935">
    <property type="term" value="P:chemotaxis"/>
    <property type="evidence" value="ECO:0007669"/>
    <property type="project" value="InterPro"/>
</dbReference>
<gene>
    <name evidence="8" type="ORF">BOW53_08750</name>
</gene>
<dbReference type="PRINTS" id="PR00260">
    <property type="entry name" value="CHEMTRNSDUCR"/>
</dbReference>
<keyword evidence="5" id="KW-0812">Transmembrane</keyword>
<dbReference type="PROSITE" id="PS50885">
    <property type="entry name" value="HAMP"/>
    <property type="match status" value="1"/>
</dbReference>
<dbReference type="Gene3D" id="6.10.340.10">
    <property type="match status" value="1"/>
</dbReference>
<keyword evidence="5" id="KW-1133">Transmembrane helix</keyword>
<proteinExistence type="inferred from homology"/>
<evidence type="ECO:0000256" key="2">
    <source>
        <dbReference type="ARBA" id="ARBA00023224"/>
    </source>
</evidence>
<dbReference type="Pfam" id="PF00015">
    <property type="entry name" value="MCPsignal"/>
    <property type="match status" value="1"/>
</dbReference>
<dbReference type="InterPro" id="IPR003660">
    <property type="entry name" value="HAMP_dom"/>
</dbReference>
<evidence type="ECO:0000256" key="5">
    <source>
        <dbReference type="SAM" id="Phobius"/>
    </source>
</evidence>
<dbReference type="SMART" id="SM00283">
    <property type="entry name" value="MA"/>
    <property type="match status" value="1"/>
</dbReference>
<dbReference type="PANTHER" id="PTHR32089:SF112">
    <property type="entry name" value="LYSOZYME-LIKE PROTEIN-RELATED"/>
    <property type="match status" value="1"/>
</dbReference>
<sequence length="496" mass="54534">MSTNKNYENGVSKGVPFLNTQFLIACIVFTLLVMGLAISSIINHGLHLEELIFPGIAIVFTWYAWWAAKRPLKGLQKIEAVLRATAKGELHHRITNTGGLGEIGIIAWELNDMLDLMETYFKEVNTCFSRVGDGVYNRKAYSDGIPGQLARSLDGINTAIDAMAENVSYISRNKLASDLHRINATNLLSNLKLNQSDLISVTDEMNTVEQIADANVTMTEESRESVGSIRGALSSIAGSMQSVSESVEALNGESVEVGESLSLISEIADQTNLLALNAAIEAARAGESGRGFAVVADEVKALSERTKHATVEINQTMTKFRNRVEQMLEGANTTRGLTDEVSTNMEAFHQRFTELADASRDTITRISHAKDLGFASLIKIDHIIYKQNGYMALSKGEDSAEAQAVSVDHTCCRLGKWYYEGVGKQLFGQTRAFKALEAPHRSVHAYVQEALAESLLDWEGNEELNRSLLQHIEAAERASSEVMELIDQMVLERQQA</sequence>
<comment type="subcellular location">
    <subcellularLocation>
        <location evidence="1">Membrane</location>
    </subcellularLocation>
</comment>
<protein>
    <submittedName>
        <fullName evidence="8">Uncharacterized protein</fullName>
    </submittedName>
</protein>
<evidence type="ECO:0000259" key="6">
    <source>
        <dbReference type="PROSITE" id="PS50111"/>
    </source>
</evidence>
<reference evidence="8 9" key="1">
    <citation type="submission" date="2016-11" db="EMBL/GenBank/DDBJ databases">
        <title>Mixed transmission modes and dynamic genome evolution in an obligate animal-bacterial symbiosis.</title>
        <authorList>
            <person name="Russell S.L."/>
            <person name="Corbett-Detig R.B."/>
            <person name="Cavanaugh C.M."/>
        </authorList>
    </citation>
    <scope>NUCLEOTIDE SEQUENCE [LARGE SCALE GENOMIC DNA]</scope>
    <source>
        <strain evidence="8">Sveles-Q1</strain>
    </source>
</reference>
<dbReference type="AlphaFoldDB" id="A0A1T2L568"/>